<dbReference type="PANTHER" id="PTHR43194:SF2">
    <property type="entry name" value="PEROXISOMAL MEMBRANE PROTEIN LPX1"/>
    <property type="match status" value="1"/>
</dbReference>
<evidence type="ECO:0000313" key="2">
    <source>
        <dbReference type="EMBL" id="MBV2359102.1"/>
    </source>
</evidence>
<dbReference type="PANTHER" id="PTHR43194">
    <property type="entry name" value="HYDROLASE ALPHA/BETA FOLD FAMILY"/>
    <property type="match status" value="1"/>
</dbReference>
<dbReference type="InterPro" id="IPR050228">
    <property type="entry name" value="Carboxylesterase_BioH"/>
</dbReference>
<proteinExistence type="predicted"/>
<organism evidence="2 3">
    <name type="scientific">Thalassococcus arenae</name>
    <dbReference type="NCBI Taxonomy" id="2851652"/>
    <lineage>
        <taxon>Bacteria</taxon>
        <taxon>Pseudomonadati</taxon>
        <taxon>Pseudomonadota</taxon>
        <taxon>Alphaproteobacteria</taxon>
        <taxon>Rhodobacterales</taxon>
        <taxon>Roseobacteraceae</taxon>
        <taxon>Thalassococcus</taxon>
    </lineage>
</organism>
<sequence length="288" mass="31108">MYLVLNGTRHFIDIDGAGLVAQGPAMVPRPTMILIHGGPGADHSIYKPQMSGLTDLCQLVYIDLRGNGRSDDGDPADWTLAQWGDDIRALCDTLGIVRPIVYGASFGGVVAQAYATRHPDHPGALLLGSTTARTDFEAIYAAFAALDPKAGEVARAYWSAPTPESRQAYFETCLPLYATRGLDPDIMARMIVKNPVAMHYNGPDNEQGRFDFRAALAQVSCPALVLSGECDPIMPPEFGRALAQALPNSRYAEIAGAAHMIDRDRPRAFFDVVLDFVSEVAPLCISND</sequence>
<gene>
    <name evidence="2" type="ORF">KUH32_04880</name>
</gene>
<evidence type="ECO:0000259" key="1">
    <source>
        <dbReference type="Pfam" id="PF00561"/>
    </source>
</evidence>
<reference evidence="2" key="1">
    <citation type="submission" date="2021-06" db="EMBL/GenBank/DDBJ databases">
        <title>Thalassococcus sp. CAU 1522 isolated from sea sand, Republic of Korea.</title>
        <authorList>
            <person name="Kim W."/>
        </authorList>
    </citation>
    <scope>NUCLEOTIDE SEQUENCE</scope>
    <source>
        <strain evidence="2">CAU 1522</strain>
    </source>
</reference>
<dbReference type="Pfam" id="PF00561">
    <property type="entry name" value="Abhydrolase_1"/>
    <property type="match status" value="1"/>
</dbReference>
<evidence type="ECO:0000313" key="3">
    <source>
        <dbReference type="Proteomes" id="UP001166293"/>
    </source>
</evidence>
<dbReference type="InterPro" id="IPR000073">
    <property type="entry name" value="AB_hydrolase_1"/>
</dbReference>
<comment type="caution">
    <text evidence="2">The sequence shown here is derived from an EMBL/GenBank/DDBJ whole genome shotgun (WGS) entry which is preliminary data.</text>
</comment>
<dbReference type="EMBL" id="JAHRWL010000001">
    <property type="protein sequence ID" value="MBV2359102.1"/>
    <property type="molecule type" value="Genomic_DNA"/>
</dbReference>
<feature type="domain" description="AB hydrolase-1" evidence="1">
    <location>
        <begin position="30"/>
        <end position="261"/>
    </location>
</feature>
<accession>A0ABS6N624</accession>
<protein>
    <submittedName>
        <fullName evidence="2">Alpha/beta hydrolase</fullName>
    </submittedName>
</protein>
<keyword evidence="3" id="KW-1185">Reference proteome</keyword>
<dbReference type="Proteomes" id="UP001166293">
    <property type="component" value="Unassembled WGS sequence"/>
</dbReference>
<keyword evidence="2" id="KW-0378">Hydrolase</keyword>
<name>A0ABS6N624_9RHOB</name>
<dbReference type="GO" id="GO:0016787">
    <property type="term" value="F:hydrolase activity"/>
    <property type="evidence" value="ECO:0007669"/>
    <property type="project" value="UniProtKB-KW"/>
</dbReference>
<dbReference type="RefSeq" id="WP_217776935.1">
    <property type="nucleotide sequence ID" value="NZ_JAHRWL010000001.1"/>
</dbReference>